<dbReference type="Proteomes" id="UP001220324">
    <property type="component" value="Unassembled WGS sequence"/>
</dbReference>
<accession>A0AAD6CJ75</accession>
<sequence length="189" mass="19550">MSFLLAGLSLLAAAHAATVEPVALSNCYNLPMWEATGPSTGFSGPWALIVDQCVNTTDPNGACTMEGFRSQSSSIDQQVDKGYIGIVGQQYNAYTPLRCVDGTGFVINVVTGPSSAEFVTVNITNVASDADLGYGMGTDTEAIQAYTHYIDGVKQDGIFIGAHNVTTWGMQLQGGAGGLVEASASGPGQ</sequence>
<evidence type="ECO:0000313" key="3">
    <source>
        <dbReference type="Proteomes" id="UP001220324"/>
    </source>
</evidence>
<evidence type="ECO:0000256" key="1">
    <source>
        <dbReference type="SAM" id="SignalP"/>
    </source>
</evidence>
<reference evidence="2 3" key="1">
    <citation type="journal article" date="2023" name="IMA Fungus">
        <title>Comparative genomic study of the Penicillium genus elucidates a diverse pangenome and 15 lateral gene transfer events.</title>
        <authorList>
            <person name="Petersen C."/>
            <person name="Sorensen T."/>
            <person name="Nielsen M.R."/>
            <person name="Sondergaard T.E."/>
            <person name="Sorensen J.L."/>
            <person name="Fitzpatrick D.A."/>
            <person name="Frisvad J.C."/>
            <person name="Nielsen K.L."/>
        </authorList>
    </citation>
    <scope>NUCLEOTIDE SEQUENCE [LARGE SCALE GENOMIC DNA]</scope>
    <source>
        <strain evidence="2 3">IBT 35679</strain>
    </source>
</reference>
<organism evidence="2 3">
    <name type="scientific">Penicillium frequentans</name>
    <dbReference type="NCBI Taxonomy" id="3151616"/>
    <lineage>
        <taxon>Eukaryota</taxon>
        <taxon>Fungi</taxon>
        <taxon>Dikarya</taxon>
        <taxon>Ascomycota</taxon>
        <taxon>Pezizomycotina</taxon>
        <taxon>Eurotiomycetes</taxon>
        <taxon>Eurotiomycetidae</taxon>
        <taxon>Eurotiales</taxon>
        <taxon>Aspergillaceae</taxon>
        <taxon>Penicillium</taxon>
    </lineage>
</organism>
<proteinExistence type="predicted"/>
<gene>
    <name evidence="2" type="ORF">N7494_011045</name>
</gene>
<keyword evidence="3" id="KW-1185">Reference proteome</keyword>
<protein>
    <recommendedName>
        <fullName evidence="4">Ecp2 effector protein domain-containing protein</fullName>
    </recommendedName>
</protein>
<feature type="signal peptide" evidence="1">
    <location>
        <begin position="1"/>
        <end position="16"/>
    </location>
</feature>
<comment type="caution">
    <text evidence="2">The sequence shown here is derived from an EMBL/GenBank/DDBJ whole genome shotgun (WGS) entry which is preliminary data.</text>
</comment>
<dbReference type="EMBL" id="JAQIZZ010000008">
    <property type="protein sequence ID" value="KAJ5524395.1"/>
    <property type="molecule type" value="Genomic_DNA"/>
</dbReference>
<evidence type="ECO:0008006" key="4">
    <source>
        <dbReference type="Google" id="ProtNLM"/>
    </source>
</evidence>
<keyword evidence="1" id="KW-0732">Signal</keyword>
<name>A0AAD6CJ75_9EURO</name>
<feature type="chain" id="PRO_5042061443" description="Ecp2 effector protein domain-containing protein" evidence="1">
    <location>
        <begin position="17"/>
        <end position="189"/>
    </location>
</feature>
<dbReference type="AlphaFoldDB" id="A0AAD6CJ75"/>
<evidence type="ECO:0000313" key="2">
    <source>
        <dbReference type="EMBL" id="KAJ5524395.1"/>
    </source>
</evidence>